<evidence type="ECO:0000313" key="3">
    <source>
        <dbReference type="Proteomes" id="UP001501496"/>
    </source>
</evidence>
<dbReference type="InterPro" id="IPR024775">
    <property type="entry name" value="DinB-like"/>
</dbReference>
<name>A0ABP8C090_9FLAO</name>
<dbReference type="SUPFAM" id="SSF109854">
    <property type="entry name" value="DinB/YfiT-like putative metalloenzymes"/>
    <property type="match status" value="1"/>
</dbReference>
<dbReference type="RefSeq" id="WP_344786383.1">
    <property type="nucleotide sequence ID" value="NZ_BAABCA010000001.1"/>
</dbReference>
<proteinExistence type="predicted"/>
<comment type="caution">
    <text evidence="2">The sequence shown here is derived from an EMBL/GenBank/DDBJ whole genome shotgun (WGS) entry which is preliminary data.</text>
</comment>
<sequence length="172" mass="19893">MTTVNLKPNEYHEFYSTYINKVPKELELIAGFIKGGAHLIQFFKELPADKLEYRYAEGKWSIKEVLQHIIDTERVFMYRCFRIARRDKTPLAGFEQDDYINPSQGHNKALKALLEEYEVGRKNAIVLLKSLGNEDLQYIGKASGCNMSARAIAFATIGHELHHIDILKERYL</sequence>
<reference evidence="3" key="1">
    <citation type="journal article" date="2019" name="Int. J. Syst. Evol. Microbiol.">
        <title>The Global Catalogue of Microorganisms (GCM) 10K type strain sequencing project: providing services to taxonomists for standard genome sequencing and annotation.</title>
        <authorList>
            <consortium name="The Broad Institute Genomics Platform"/>
            <consortium name="The Broad Institute Genome Sequencing Center for Infectious Disease"/>
            <person name="Wu L."/>
            <person name="Ma J."/>
        </authorList>
    </citation>
    <scope>NUCLEOTIDE SEQUENCE [LARGE SCALE GENOMIC DNA]</scope>
    <source>
        <strain evidence="3">JCM 17630</strain>
    </source>
</reference>
<organism evidence="2 3">
    <name type="scientific">Postechiella marina</name>
    <dbReference type="NCBI Taxonomy" id="943941"/>
    <lineage>
        <taxon>Bacteria</taxon>
        <taxon>Pseudomonadati</taxon>
        <taxon>Bacteroidota</taxon>
        <taxon>Flavobacteriia</taxon>
        <taxon>Flavobacteriales</taxon>
        <taxon>Flavobacteriaceae</taxon>
        <taxon>Postechiella</taxon>
    </lineage>
</organism>
<accession>A0ABP8C090</accession>
<keyword evidence="3" id="KW-1185">Reference proteome</keyword>
<protein>
    <submittedName>
        <fullName evidence="2">DinB family protein</fullName>
    </submittedName>
</protein>
<dbReference type="InterPro" id="IPR034660">
    <property type="entry name" value="DinB/YfiT-like"/>
</dbReference>
<dbReference type="Gene3D" id="1.20.120.450">
    <property type="entry name" value="dinb family like domain"/>
    <property type="match status" value="1"/>
</dbReference>
<gene>
    <name evidence="2" type="ORF">GCM10022291_03900</name>
</gene>
<dbReference type="Proteomes" id="UP001501496">
    <property type="component" value="Unassembled WGS sequence"/>
</dbReference>
<feature type="domain" description="DinB-like" evidence="1">
    <location>
        <begin position="38"/>
        <end position="164"/>
    </location>
</feature>
<evidence type="ECO:0000313" key="2">
    <source>
        <dbReference type="EMBL" id="GAA4231435.1"/>
    </source>
</evidence>
<evidence type="ECO:0000259" key="1">
    <source>
        <dbReference type="Pfam" id="PF12867"/>
    </source>
</evidence>
<dbReference type="EMBL" id="BAABCA010000001">
    <property type="protein sequence ID" value="GAA4231435.1"/>
    <property type="molecule type" value="Genomic_DNA"/>
</dbReference>
<dbReference type="Pfam" id="PF12867">
    <property type="entry name" value="DinB_2"/>
    <property type="match status" value="1"/>
</dbReference>